<evidence type="ECO:0000256" key="4">
    <source>
        <dbReference type="ARBA" id="ARBA00023139"/>
    </source>
</evidence>
<feature type="region of interest" description="Disordered" evidence="7">
    <location>
        <begin position="28"/>
        <end position="49"/>
    </location>
</feature>
<keyword evidence="6" id="KW-0449">Lipoprotein</keyword>
<dbReference type="EMBL" id="BAAAZT010000076">
    <property type="protein sequence ID" value="GAA3909453.1"/>
    <property type="molecule type" value="Genomic_DNA"/>
</dbReference>
<dbReference type="NCBIfam" id="NF047847">
    <property type="entry name" value="SS_mature_LptM"/>
    <property type="match status" value="1"/>
</dbReference>
<name>A0ABP7LYI1_9GAMM</name>
<keyword evidence="2 8" id="KW-0732">Signal</keyword>
<dbReference type="Pfam" id="PF13627">
    <property type="entry name" value="LptM_cons"/>
    <property type="match status" value="1"/>
</dbReference>
<evidence type="ECO:0000256" key="6">
    <source>
        <dbReference type="ARBA" id="ARBA00023288"/>
    </source>
</evidence>
<keyword evidence="3" id="KW-0472">Membrane</keyword>
<evidence type="ECO:0000313" key="10">
    <source>
        <dbReference type="Proteomes" id="UP001500133"/>
    </source>
</evidence>
<keyword evidence="5" id="KW-0998">Cell outer membrane</keyword>
<evidence type="ECO:0000256" key="1">
    <source>
        <dbReference type="ARBA" id="ARBA00004459"/>
    </source>
</evidence>
<sequence length="49" mass="4970">MTARAPSVAALLLSLSVMLAGCGQKGPLYLPEDGAAEPATDKTPAAERE</sequence>
<evidence type="ECO:0000313" key="9">
    <source>
        <dbReference type="EMBL" id="GAA3909453.1"/>
    </source>
</evidence>
<feature type="signal peptide" evidence="8">
    <location>
        <begin position="1"/>
        <end position="20"/>
    </location>
</feature>
<dbReference type="Proteomes" id="UP001500133">
    <property type="component" value="Unassembled WGS sequence"/>
</dbReference>
<evidence type="ECO:0000256" key="8">
    <source>
        <dbReference type="SAM" id="SignalP"/>
    </source>
</evidence>
<evidence type="ECO:0008006" key="11">
    <source>
        <dbReference type="Google" id="ProtNLM"/>
    </source>
</evidence>
<feature type="chain" id="PRO_5045746086" description="Lipoprotein" evidence="8">
    <location>
        <begin position="21"/>
        <end position="49"/>
    </location>
</feature>
<proteinExistence type="predicted"/>
<evidence type="ECO:0000256" key="7">
    <source>
        <dbReference type="SAM" id="MobiDB-lite"/>
    </source>
</evidence>
<keyword evidence="4" id="KW-0564">Palmitate</keyword>
<protein>
    <recommendedName>
        <fullName evidence="11">Lipoprotein</fullName>
    </recommendedName>
</protein>
<gene>
    <name evidence="9" type="ORF">GCM10022228_20190</name>
</gene>
<evidence type="ECO:0000256" key="5">
    <source>
        <dbReference type="ARBA" id="ARBA00023237"/>
    </source>
</evidence>
<organism evidence="9 10">
    <name type="scientific">Halomonas cibimaris</name>
    <dbReference type="NCBI Taxonomy" id="657012"/>
    <lineage>
        <taxon>Bacteria</taxon>
        <taxon>Pseudomonadati</taxon>
        <taxon>Pseudomonadota</taxon>
        <taxon>Gammaproteobacteria</taxon>
        <taxon>Oceanospirillales</taxon>
        <taxon>Halomonadaceae</taxon>
        <taxon>Halomonas</taxon>
    </lineage>
</organism>
<keyword evidence="10" id="KW-1185">Reference proteome</keyword>
<accession>A0ABP7LYI1</accession>
<dbReference type="PROSITE" id="PS51257">
    <property type="entry name" value="PROKAR_LIPOPROTEIN"/>
    <property type="match status" value="1"/>
</dbReference>
<comment type="subcellular location">
    <subcellularLocation>
        <location evidence="1">Cell outer membrane</location>
        <topology evidence="1">Lipid-anchor</topology>
    </subcellularLocation>
</comment>
<evidence type="ECO:0000256" key="3">
    <source>
        <dbReference type="ARBA" id="ARBA00023136"/>
    </source>
</evidence>
<dbReference type="InterPro" id="IPR032831">
    <property type="entry name" value="LptM_cons"/>
</dbReference>
<evidence type="ECO:0000256" key="2">
    <source>
        <dbReference type="ARBA" id="ARBA00022729"/>
    </source>
</evidence>
<comment type="caution">
    <text evidence="9">The sequence shown here is derived from an EMBL/GenBank/DDBJ whole genome shotgun (WGS) entry which is preliminary data.</text>
</comment>
<reference evidence="10" key="1">
    <citation type="journal article" date="2019" name="Int. J. Syst. Evol. Microbiol.">
        <title>The Global Catalogue of Microorganisms (GCM) 10K type strain sequencing project: providing services to taxonomists for standard genome sequencing and annotation.</title>
        <authorList>
            <consortium name="The Broad Institute Genomics Platform"/>
            <consortium name="The Broad Institute Genome Sequencing Center for Infectious Disease"/>
            <person name="Wu L."/>
            <person name="Ma J."/>
        </authorList>
    </citation>
    <scope>NUCLEOTIDE SEQUENCE [LARGE SCALE GENOMIC DNA]</scope>
    <source>
        <strain evidence="10">JCM 16914</strain>
    </source>
</reference>